<name>A0ABT9J665_9BACL</name>
<accession>A0ABT9J665</accession>
<dbReference type="InterPro" id="IPR007197">
    <property type="entry name" value="rSAM"/>
</dbReference>
<organism evidence="5 6">
    <name type="scientific">Chengkuizengella axinellae</name>
    <dbReference type="NCBI Taxonomy" id="3064388"/>
    <lineage>
        <taxon>Bacteria</taxon>
        <taxon>Bacillati</taxon>
        <taxon>Bacillota</taxon>
        <taxon>Bacilli</taxon>
        <taxon>Bacillales</taxon>
        <taxon>Paenibacillaceae</taxon>
        <taxon>Chengkuizengella</taxon>
    </lineage>
</organism>
<dbReference type="PANTHER" id="PTHR43432:SF3">
    <property type="entry name" value="SLR0285 PROTEIN"/>
    <property type="match status" value="1"/>
</dbReference>
<feature type="domain" description="Radical SAM core" evidence="4">
    <location>
        <begin position="27"/>
        <end position="191"/>
    </location>
</feature>
<protein>
    <submittedName>
        <fullName evidence="5">Radical SAM protein</fullName>
    </submittedName>
</protein>
<gene>
    <name evidence="5" type="ORF">Q5Y73_23670</name>
</gene>
<dbReference type="InterPro" id="IPR058240">
    <property type="entry name" value="rSAM_sf"/>
</dbReference>
<proteinExistence type="predicted"/>
<dbReference type="Gene3D" id="3.80.30.30">
    <property type="match status" value="1"/>
</dbReference>
<dbReference type="EMBL" id="JAVAMP010000024">
    <property type="protein sequence ID" value="MDP5277099.1"/>
    <property type="molecule type" value="Genomic_DNA"/>
</dbReference>
<evidence type="ECO:0000256" key="2">
    <source>
        <dbReference type="ARBA" id="ARBA00023004"/>
    </source>
</evidence>
<evidence type="ECO:0000259" key="4">
    <source>
        <dbReference type="Pfam" id="PF04055"/>
    </source>
</evidence>
<dbReference type="PANTHER" id="PTHR43432">
    <property type="entry name" value="SLR0285 PROTEIN"/>
    <property type="match status" value="1"/>
</dbReference>
<keyword evidence="2" id="KW-0408">Iron</keyword>
<comment type="caution">
    <text evidence="5">The sequence shown here is derived from an EMBL/GenBank/DDBJ whole genome shotgun (WGS) entry which is preliminary data.</text>
</comment>
<keyword evidence="1" id="KW-0479">Metal-binding</keyword>
<dbReference type="RefSeq" id="WP_305994400.1">
    <property type="nucleotide sequence ID" value="NZ_JAVAMP010000024.1"/>
</dbReference>
<evidence type="ECO:0000313" key="6">
    <source>
        <dbReference type="Proteomes" id="UP001231941"/>
    </source>
</evidence>
<dbReference type="Pfam" id="PF04055">
    <property type="entry name" value="Radical_SAM"/>
    <property type="match status" value="1"/>
</dbReference>
<dbReference type="Proteomes" id="UP001231941">
    <property type="component" value="Unassembled WGS sequence"/>
</dbReference>
<dbReference type="CDD" id="cd01335">
    <property type="entry name" value="Radical_SAM"/>
    <property type="match status" value="1"/>
</dbReference>
<dbReference type="SFLD" id="SFLDS00029">
    <property type="entry name" value="Radical_SAM"/>
    <property type="match status" value="1"/>
</dbReference>
<dbReference type="SFLD" id="SFLDG01084">
    <property type="entry name" value="Uncharacterised_Radical_SAM_Su"/>
    <property type="match status" value="1"/>
</dbReference>
<evidence type="ECO:0000256" key="3">
    <source>
        <dbReference type="ARBA" id="ARBA00023014"/>
    </source>
</evidence>
<keyword evidence="6" id="KW-1185">Reference proteome</keyword>
<keyword evidence="3" id="KW-0411">Iron-sulfur</keyword>
<dbReference type="InterPro" id="IPR040086">
    <property type="entry name" value="MJ0683-like"/>
</dbReference>
<reference evidence="5 6" key="1">
    <citation type="submission" date="2023-08" db="EMBL/GenBank/DDBJ databases">
        <authorList>
            <person name="Park J.-S."/>
        </authorList>
    </citation>
    <scope>NUCLEOTIDE SEQUENCE [LARGE SCALE GENOMIC DNA]</scope>
    <source>
        <strain evidence="5 6">2205SS18-9</strain>
    </source>
</reference>
<dbReference type="SUPFAM" id="SSF102114">
    <property type="entry name" value="Radical SAM enzymes"/>
    <property type="match status" value="1"/>
</dbReference>
<sequence length="307" mass="35322">MEIHIKEPKQILTKASGYLKGYTHTLNSYAGCSFSCKYCYVREMPISKFRQSKAGWGTWVDVKKGASNLLKKELVKAKQKGPVYIFMSSSTDPYQPVEAKHFITRSLLEVMVDIQPDFLFVQTRSPLVTRDIDLFNQLKPRLLISMTIETDREKMRKIFTPKAPPIAGRFKALQELKEVGLPTQVAISPVLPSSDSFAEKLSSVVDRICIDDYFMGDGSEGKRTKRLGIQEIYEKENLHEWYDPSAYLRVKKGLEKHYTEDQIFVSQDGFLPITSHNHENGIFPENNKKKEREEKLFLHASFQDANR</sequence>
<evidence type="ECO:0000313" key="5">
    <source>
        <dbReference type="EMBL" id="MDP5277099.1"/>
    </source>
</evidence>
<evidence type="ECO:0000256" key="1">
    <source>
        <dbReference type="ARBA" id="ARBA00022723"/>
    </source>
</evidence>